<dbReference type="RefSeq" id="WP_189169795.1">
    <property type="nucleotide sequence ID" value="NZ_BMQB01000003.1"/>
</dbReference>
<evidence type="ECO:0000313" key="2">
    <source>
        <dbReference type="EMBL" id="GGJ90406.1"/>
    </source>
</evidence>
<dbReference type="InterPro" id="IPR015797">
    <property type="entry name" value="NUDIX_hydrolase-like_dom_sf"/>
</dbReference>
<dbReference type="Proteomes" id="UP000649739">
    <property type="component" value="Unassembled WGS sequence"/>
</dbReference>
<accession>A0A8J3B2C4</accession>
<protein>
    <recommendedName>
        <fullName evidence="1">Nudix hydrolase domain-containing protein</fullName>
    </recommendedName>
</protein>
<dbReference type="Pfam" id="PF00293">
    <property type="entry name" value="NUDIX"/>
    <property type="match status" value="1"/>
</dbReference>
<evidence type="ECO:0000313" key="3">
    <source>
        <dbReference type="Proteomes" id="UP000649739"/>
    </source>
</evidence>
<dbReference type="PROSITE" id="PS51462">
    <property type="entry name" value="NUDIX"/>
    <property type="match status" value="1"/>
</dbReference>
<proteinExistence type="predicted"/>
<reference evidence="2" key="2">
    <citation type="submission" date="2020-09" db="EMBL/GenBank/DDBJ databases">
        <authorList>
            <person name="Sun Q."/>
            <person name="Ohkuma M."/>
        </authorList>
    </citation>
    <scope>NUCLEOTIDE SEQUENCE</scope>
    <source>
        <strain evidence="2">JCM 3090</strain>
    </source>
</reference>
<reference evidence="2" key="1">
    <citation type="journal article" date="2014" name="Int. J. Syst. Evol. Microbiol.">
        <title>Complete genome sequence of Corynebacterium casei LMG S-19264T (=DSM 44701T), isolated from a smear-ripened cheese.</title>
        <authorList>
            <consortium name="US DOE Joint Genome Institute (JGI-PGF)"/>
            <person name="Walter F."/>
            <person name="Albersmeier A."/>
            <person name="Kalinowski J."/>
            <person name="Ruckert C."/>
        </authorList>
    </citation>
    <scope>NUCLEOTIDE SEQUENCE</scope>
    <source>
        <strain evidence="2">JCM 3090</strain>
    </source>
</reference>
<dbReference type="Gene3D" id="3.90.79.10">
    <property type="entry name" value="Nucleoside Triphosphate Pyrophosphohydrolase"/>
    <property type="match status" value="1"/>
</dbReference>
<feature type="domain" description="Nudix hydrolase" evidence="1">
    <location>
        <begin position="1"/>
        <end position="143"/>
    </location>
</feature>
<gene>
    <name evidence="2" type="ORF">GCM10010123_20310</name>
</gene>
<dbReference type="InterPro" id="IPR000086">
    <property type="entry name" value="NUDIX_hydrolase_dom"/>
</dbReference>
<name>A0A8J3B2C4_9ACTN</name>
<comment type="caution">
    <text evidence="2">The sequence shown here is derived from an EMBL/GenBank/DDBJ whole genome shotgun (WGS) entry which is preliminary data.</text>
</comment>
<dbReference type="AlphaFoldDB" id="A0A8J3B2C4"/>
<dbReference type="EMBL" id="BMQB01000003">
    <property type="protein sequence ID" value="GGJ90406.1"/>
    <property type="molecule type" value="Genomic_DNA"/>
</dbReference>
<evidence type="ECO:0000259" key="1">
    <source>
        <dbReference type="PROSITE" id="PS51462"/>
    </source>
</evidence>
<dbReference type="SUPFAM" id="SSF55811">
    <property type="entry name" value="Nudix"/>
    <property type="match status" value="1"/>
</dbReference>
<keyword evidence="3" id="KW-1185">Reference proteome</keyword>
<sequence length="150" mass="16930">MKQRVRAILITAARQLLTIRRERLGEPAYWVLPGGGVEPTDTDLEAALDRELREELGGAATIDSQILTLDHGTDREYFYLGRIDAWNEHDRTGPEFDDPTRGTYILDLVPLTTAGLDSISLKPDQVAELLRRHVAAGTPLFELPDLRRRR</sequence>
<organism evidence="2 3">
    <name type="scientific">Pilimelia anulata</name>
    <dbReference type="NCBI Taxonomy" id="53371"/>
    <lineage>
        <taxon>Bacteria</taxon>
        <taxon>Bacillati</taxon>
        <taxon>Actinomycetota</taxon>
        <taxon>Actinomycetes</taxon>
        <taxon>Micromonosporales</taxon>
        <taxon>Micromonosporaceae</taxon>
        <taxon>Pilimelia</taxon>
    </lineage>
</organism>